<sequence>MSAPAPKDISVLSPEAIAYTNGPVLLARTGPIYAVALLTVLLRSYSRWFIVKSFGKDHSTMMAFATVCFASYAYQVSLGVGKYVPVVQVDEEKYRQIPKAR</sequence>
<protein>
    <submittedName>
        <fullName evidence="1">Uncharacterized protein</fullName>
    </submittedName>
</protein>
<proteinExistence type="predicted"/>
<reference evidence="1" key="1">
    <citation type="journal article" date="2020" name="Stud. Mycol.">
        <title>101 Dothideomycetes genomes: a test case for predicting lifestyles and emergence of pathogens.</title>
        <authorList>
            <person name="Haridas S."/>
            <person name="Albert R."/>
            <person name="Binder M."/>
            <person name="Bloem J."/>
            <person name="Labutti K."/>
            <person name="Salamov A."/>
            <person name="Andreopoulos B."/>
            <person name="Baker S."/>
            <person name="Barry K."/>
            <person name="Bills G."/>
            <person name="Bluhm B."/>
            <person name="Cannon C."/>
            <person name="Castanera R."/>
            <person name="Culley D."/>
            <person name="Daum C."/>
            <person name="Ezra D."/>
            <person name="Gonzalez J."/>
            <person name="Henrissat B."/>
            <person name="Kuo A."/>
            <person name="Liang C."/>
            <person name="Lipzen A."/>
            <person name="Lutzoni F."/>
            <person name="Magnuson J."/>
            <person name="Mondo S."/>
            <person name="Nolan M."/>
            <person name="Ohm R."/>
            <person name="Pangilinan J."/>
            <person name="Park H.-J."/>
            <person name="Ramirez L."/>
            <person name="Alfaro M."/>
            <person name="Sun H."/>
            <person name="Tritt A."/>
            <person name="Yoshinaga Y."/>
            <person name="Zwiers L.-H."/>
            <person name="Turgeon B."/>
            <person name="Goodwin S."/>
            <person name="Spatafora J."/>
            <person name="Crous P."/>
            <person name="Grigoriev I."/>
        </authorList>
    </citation>
    <scope>NUCLEOTIDE SEQUENCE</scope>
    <source>
        <strain evidence="1">CBS 525.71</strain>
    </source>
</reference>
<name>A0ACB6S1R3_9PLEO</name>
<evidence type="ECO:0000313" key="2">
    <source>
        <dbReference type="Proteomes" id="UP000799754"/>
    </source>
</evidence>
<organism evidence="1 2">
    <name type="scientific">Macroventuria anomochaeta</name>
    <dbReference type="NCBI Taxonomy" id="301207"/>
    <lineage>
        <taxon>Eukaryota</taxon>
        <taxon>Fungi</taxon>
        <taxon>Dikarya</taxon>
        <taxon>Ascomycota</taxon>
        <taxon>Pezizomycotina</taxon>
        <taxon>Dothideomycetes</taxon>
        <taxon>Pleosporomycetidae</taxon>
        <taxon>Pleosporales</taxon>
        <taxon>Pleosporineae</taxon>
        <taxon>Didymellaceae</taxon>
        <taxon>Macroventuria</taxon>
    </lineage>
</organism>
<dbReference type="EMBL" id="MU006714">
    <property type="protein sequence ID" value="KAF2628081.1"/>
    <property type="molecule type" value="Genomic_DNA"/>
</dbReference>
<keyword evidence="2" id="KW-1185">Reference proteome</keyword>
<evidence type="ECO:0000313" key="1">
    <source>
        <dbReference type="EMBL" id="KAF2628081.1"/>
    </source>
</evidence>
<comment type="caution">
    <text evidence="1">The sequence shown here is derived from an EMBL/GenBank/DDBJ whole genome shotgun (WGS) entry which is preliminary data.</text>
</comment>
<gene>
    <name evidence="1" type="ORF">BU25DRAFT_457944</name>
</gene>
<accession>A0ACB6S1R3</accession>
<dbReference type="Proteomes" id="UP000799754">
    <property type="component" value="Unassembled WGS sequence"/>
</dbReference>